<dbReference type="PANTHER" id="PTHR40254">
    <property type="entry name" value="BLR0577 PROTEIN"/>
    <property type="match status" value="1"/>
</dbReference>
<sequence length="560" mass="61480">MIGRICIIGSGPTGIFTLKNLITSAIPLFINVYEAEQNAGKGTPYLPGANDPVMLSNIPSIEIPMLGETLVDWLNHQSDEYLDQFSIVRTKINEREFYPRLVLGDYFQDQFTAILTNGRNRGHAIEVYSGHRVTDIALGADDIRLIVGGPDGEFDAVFDHVVMATGHSWPAQTEVQPGYFSSPWPAAALRSAGHGRLGVLGTSLSGIDALLTVASSRGSFVLDAAGDLQFQPASGGDNFCAAMMSRKGLLPEADFYCPLPYRTPLVCTKQAIDAEIESGSVQLLDRVFDLFRKEITAADPDYAAEIGLSLLTVDTFAEAYYGRRSNIDPFVWAAANLAEAERNYERQFTIPWRYAILITHEIIERAIPHLDANDLQRFNRSFKSIFVDEYATVPHLSIKRLLALRNAGRLEIVRLDENYEIETDDLARGARVVMGEQVEIFDSFIDATGQTALSAQDLPFPTLLQQRGVKKAPTSAPVDLIREDDTAAIMRTGGIDVDEKYRPVKTAPLTNQLYCVAIPFLLHARPFVQGITSAAELGETAANAILKHIADAKSPLLMSA</sequence>
<accession>A0ABT9Q0R3</accession>
<organism evidence="2 3">
    <name type="scientific">Neorhizobium huautlense</name>
    <dbReference type="NCBI Taxonomy" id="67774"/>
    <lineage>
        <taxon>Bacteria</taxon>
        <taxon>Pseudomonadati</taxon>
        <taxon>Pseudomonadota</taxon>
        <taxon>Alphaproteobacteria</taxon>
        <taxon>Hyphomicrobiales</taxon>
        <taxon>Rhizobiaceae</taxon>
        <taxon>Rhizobium/Agrobacterium group</taxon>
        <taxon>Neorhizobium</taxon>
    </lineage>
</organism>
<dbReference type="RefSeq" id="WP_306839043.1">
    <property type="nucleotide sequence ID" value="NZ_JAUSRF010000020.1"/>
</dbReference>
<evidence type="ECO:0000259" key="1">
    <source>
        <dbReference type="Pfam" id="PF13454"/>
    </source>
</evidence>
<dbReference type="Pfam" id="PF13454">
    <property type="entry name" value="NAD_binding_9"/>
    <property type="match status" value="1"/>
</dbReference>
<dbReference type="InterPro" id="IPR036188">
    <property type="entry name" value="FAD/NAD-bd_sf"/>
</dbReference>
<dbReference type="InterPro" id="IPR038732">
    <property type="entry name" value="HpyO/CreE_NAD-binding"/>
</dbReference>
<dbReference type="InterPro" id="IPR052189">
    <property type="entry name" value="L-asp_N-monooxygenase_NS-form"/>
</dbReference>
<dbReference type="SUPFAM" id="SSF51905">
    <property type="entry name" value="FAD/NAD(P)-binding domain"/>
    <property type="match status" value="1"/>
</dbReference>
<dbReference type="Proteomes" id="UP001241472">
    <property type="component" value="Unassembled WGS sequence"/>
</dbReference>
<name>A0ABT9Q0R3_9HYPH</name>
<feature type="domain" description="FAD-dependent urate hydroxylase HpyO/Asp monooxygenase CreE-like FAD/NAD(P)-binding" evidence="1">
    <location>
        <begin position="7"/>
        <end position="167"/>
    </location>
</feature>
<protein>
    <submittedName>
        <fullName evidence="2">NAD(P)/FAD-binding protein YdhS</fullName>
    </submittedName>
</protein>
<reference evidence="2 3" key="1">
    <citation type="submission" date="2023-07" db="EMBL/GenBank/DDBJ databases">
        <title>Sorghum-associated microbial communities from plants grown in Nebraska, USA.</title>
        <authorList>
            <person name="Schachtman D."/>
        </authorList>
    </citation>
    <scope>NUCLEOTIDE SEQUENCE [LARGE SCALE GENOMIC DNA]</scope>
    <source>
        <strain evidence="2 3">DS1307</strain>
    </source>
</reference>
<dbReference type="EMBL" id="JAUSRF010000020">
    <property type="protein sequence ID" value="MDP9839928.1"/>
    <property type="molecule type" value="Genomic_DNA"/>
</dbReference>
<gene>
    <name evidence="2" type="ORF">J2T09_004708</name>
</gene>
<evidence type="ECO:0000313" key="2">
    <source>
        <dbReference type="EMBL" id="MDP9839928.1"/>
    </source>
</evidence>
<proteinExistence type="predicted"/>
<evidence type="ECO:0000313" key="3">
    <source>
        <dbReference type="Proteomes" id="UP001241472"/>
    </source>
</evidence>
<comment type="caution">
    <text evidence="2">The sequence shown here is derived from an EMBL/GenBank/DDBJ whole genome shotgun (WGS) entry which is preliminary data.</text>
</comment>
<keyword evidence="3" id="KW-1185">Reference proteome</keyword>
<dbReference type="PANTHER" id="PTHR40254:SF1">
    <property type="entry name" value="BLR0577 PROTEIN"/>
    <property type="match status" value="1"/>
</dbReference>